<dbReference type="EMBL" id="FOXH01000013">
    <property type="protein sequence ID" value="SFQ25253.1"/>
    <property type="molecule type" value="Genomic_DNA"/>
</dbReference>
<keyword evidence="2 3" id="KW-0808">Transferase</keyword>
<dbReference type="CDD" id="cd03789">
    <property type="entry name" value="GT9_LPS_heptosyltransferase"/>
    <property type="match status" value="1"/>
</dbReference>
<evidence type="ECO:0000256" key="2">
    <source>
        <dbReference type="ARBA" id="ARBA00022679"/>
    </source>
</evidence>
<dbReference type="GO" id="GO:0005829">
    <property type="term" value="C:cytosol"/>
    <property type="evidence" value="ECO:0007669"/>
    <property type="project" value="TreeGrafter"/>
</dbReference>
<dbReference type="AlphaFoldDB" id="A0A1I5WZS6"/>
<sequence>MTRIIISRTDSIGDVVLTLPLAGLLKKLYPSSEIFFLGSNYTRAIVETSQHITGFISWDSLKELSEPGAISFLEKLNLDTIIHAFPNRKIAKIAFKAKIPLRIGTSHRWFHWIYCNKLPNFSRKNSNLHEAQLNLKLAEPLGAASDYPLTEIIDLYGLNNITSLPEIWKDQIDTDRINVILHPKSKGSAREWGLERFGELIKILPEEKFKIFVSGTAQEGELLKDWIQQFPSVHNLTGKLSLSEFIAFIASSDALVAASTGPVHIAAALGKRAIGIYPPMRPIHPGRWKPLGKNALFLALDKNCEDCKKTQNCECMRMIQANQVKKLLNI</sequence>
<dbReference type="PANTHER" id="PTHR30160:SF15">
    <property type="entry name" value="GLYCOSYLTRANSFERASE HI_0523-RELATED"/>
    <property type="match status" value="1"/>
</dbReference>
<dbReference type="Proteomes" id="UP000199306">
    <property type="component" value="Unassembled WGS sequence"/>
</dbReference>
<proteinExistence type="predicted"/>
<dbReference type="PANTHER" id="PTHR30160">
    <property type="entry name" value="TETRAACYLDISACCHARIDE 4'-KINASE-RELATED"/>
    <property type="match status" value="1"/>
</dbReference>
<keyword evidence="4" id="KW-1185">Reference proteome</keyword>
<dbReference type="InterPro" id="IPR051199">
    <property type="entry name" value="LPS_LOS_Heptosyltrfase"/>
</dbReference>
<reference evidence="3 4" key="1">
    <citation type="submission" date="2016-10" db="EMBL/GenBank/DDBJ databases">
        <authorList>
            <person name="de Groot N.N."/>
        </authorList>
    </citation>
    <scope>NUCLEOTIDE SEQUENCE [LARGE SCALE GENOMIC DNA]</scope>
    <source>
        <strain evidence="4">E92,LMG 26720,CCM 7988</strain>
    </source>
</reference>
<dbReference type="SUPFAM" id="SSF53756">
    <property type="entry name" value="UDP-Glycosyltransferase/glycogen phosphorylase"/>
    <property type="match status" value="1"/>
</dbReference>
<accession>A0A1I5WZS6</accession>
<dbReference type="Gene3D" id="3.40.50.2000">
    <property type="entry name" value="Glycogen Phosphorylase B"/>
    <property type="match status" value="2"/>
</dbReference>
<dbReference type="GO" id="GO:0008713">
    <property type="term" value="F:ADP-heptose-lipopolysaccharide heptosyltransferase activity"/>
    <property type="evidence" value="ECO:0007669"/>
    <property type="project" value="TreeGrafter"/>
</dbReference>
<keyword evidence="1" id="KW-0328">Glycosyltransferase</keyword>
<evidence type="ECO:0000313" key="3">
    <source>
        <dbReference type="EMBL" id="SFQ25253.1"/>
    </source>
</evidence>
<dbReference type="RefSeq" id="WP_092018753.1">
    <property type="nucleotide sequence ID" value="NZ_FOXH01000013.1"/>
</dbReference>
<dbReference type="GO" id="GO:0009244">
    <property type="term" value="P:lipopolysaccharide core region biosynthetic process"/>
    <property type="evidence" value="ECO:0007669"/>
    <property type="project" value="TreeGrafter"/>
</dbReference>
<dbReference type="Pfam" id="PF01075">
    <property type="entry name" value="Glyco_transf_9"/>
    <property type="match status" value="1"/>
</dbReference>
<evidence type="ECO:0000256" key="1">
    <source>
        <dbReference type="ARBA" id="ARBA00022676"/>
    </source>
</evidence>
<gene>
    <name evidence="3" type="ORF">SAMN04515674_11342</name>
</gene>
<name>A0A1I5WZS6_9BACT</name>
<protein>
    <submittedName>
        <fullName evidence="3">ADP-heptose:LPS heptosyltransferase</fullName>
    </submittedName>
</protein>
<dbReference type="InterPro" id="IPR002201">
    <property type="entry name" value="Glyco_trans_9"/>
</dbReference>
<evidence type="ECO:0000313" key="4">
    <source>
        <dbReference type="Proteomes" id="UP000199306"/>
    </source>
</evidence>
<dbReference type="STRING" id="1079859.SAMN04515674_11342"/>
<dbReference type="OrthoDB" id="9797795at2"/>
<organism evidence="3 4">
    <name type="scientific">Pseudarcicella hirudinis</name>
    <dbReference type="NCBI Taxonomy" id="1079859"/>
    <lineage>
        <taxon>Bacteria</taxon>
        <taxon>Pseudomonadati</taxon>
        <taxon>Bacteroidota</taxon>
        <taxon>Cytophagia</taxon>
        <taxon>Cytophagales</taxon>
        <taxon>Flectobacillaceae</taxon>
        <taxon>Pseudarcicella</taxon>
    </lineage>
</organism>